<dbReference type="EMBL" id="SUTG01000042">
    <property type="protein sequence ID" value="MBE6513011.1"/>
    <property type="molecule type" value="Genomic_DNA"/>
</dbReference>
<sequence>MHSSAIVQNILNIAIETAEEYDANKITEINVEVGKLNWMKSDKLRYVFDILSKDTLAENAELIINETDVKVKCYNCDYTGPISIIHDELLPMVLCPKCGSHRVNVLEGYDLNIRNITIEKS</sequence>
<accession>A0A8T3VUP1</accession>
<gene>
    <name evidence="4 5" type="primary">hypA</name>
    <name evidence="5" type="ORF">E7Z75_07735</name>
</gene>
<keyword evidence="2 4" id="KW-0479">Metal-binding</keyword>
<dbReference type="Gene3D" id="3.30.2320.80">
    <property type="match status" value="1"/>
</dbReference>
<feature type="binding site" evidence="4">
    <location>
        <position position="98"/>
    </location>
    <ligand>
        <name>Zn(2+)</name>
        <dbReference type="ChEBI" id="CHEBI:29105"/>
    </ligand>
</feature>
<organism evidence="5 6">
    <name type="scientific">Methanobrevibacter olleyae</name>
    <dbReference type="NCBI Taxonomy" id="294671"/>
    <lineage>
        <taxon>Archaea</taxon>
        <taxon>Methanobacteriati</taxon>
        <taxon>Methanobacteriota</taxon>
        <taxon>Methanomada group</taxon>
        <taxon>Methanobacteria</taxon>
        <taxon>Methanobacteriales</taxon>
        <taxon>Methanobacteriaceae</taxon>
        <taxon>Methanobrevibacter</taxon>
    </lineage>
</organism>
<keyword evidence="1 4" id="KW-0533">Nickel</keyword>
<dbReference type="AlphaFoldDB" id="A0A8T3VUP1"/>
<comment type="function">
    <text evidence="4">Involved in the maturation of [NiFe] hydrogenases. Required for nickel insertion into the metal center of the hydrogenase.</text>
</comment>
<evidence type="ECO:0000256" key="4">
    <source>
        <dbReference type="HAMAP-Rule" id="MF_00213"/>
    </source>
</evidence>
<feature type="binding site" evidence="4">
    <location>
        <position position="76"/>
    </location>
    <ligand>
        <name>Zn(2+)</name>
        <dbReference type="ChEBI" id="CHEBI:29105"/>
    </ligand>
</feature>
<evidence type="ECO:0000256" key="1">
    <source>
        <dbReference type="ARBA" id="ARBA00022596"/>
    </source>
</evidence>
<feature type="binding site" evidence="4">
    <location>
        <position position="2"/>
    </location>
    <ligand>
        <name>Ni(2+)</name>
        <dbReference type="ChEBI" id="CHEBI:49786"/>
    </ligand>
</feature>
<dbReference type="PIRSF" id="PIRSF004761">
    <property type="entry name" value="Hydrgn_mat_HypA"/>
    <property type="match status" value="1"/>
</dbReference>
<keyword evidence="3 4" id="KW-0862">Zinc</keyword>
<reference evidence="5" key="1">
    <citation type="submission" date="2019-04" db="EMBL/GenBank/DDBJ databases">
        <title>Evolution of Biomass-Degrading Anaerobic Consortia Revealed by Metagenomics.</title>
        <authorList>
            <person name="Peng X."/>
        </authorList>
    </citation>
    <scope>NUCLEOTIDE SEQUENCE</scope>
    <source>
        <strain evidence="5">SIG14</strain>
    </source>
</reference>
<evidence type="ECO:0000313" key="6">
    <source>
        <dbReference type="Proteomes" id="UP000732619"/>
    </source>
</evidence>
<evidence type="ECO:0000256" key="3">
    <source>
        <dbReference type="ARBA" id="ARBA00022833"/>
    </source>
</evidence>
<dbReference type="PANTHER" id="PTHR34535:SF3">
    <property type="entry name" value="HYDROGENASE MATURATION FACTOR HYPA"/>
    <property type="match status" value="1"/>
</dbReference>
<evidence type="ECO:0000313" key="5">
    <source>
        <dbReference type="EMBL" id="MBE6513011.1"/>
    </source>
</evidence>
<feature type="binding site" evidence="4">
    <location>
        <position position="95"/>
    </location>
    <ligand>
        <name>Zn(2+)</name>
        <dbReference type="ChEBI" id="CHEBI:29105"/>
    </ligand>
</feature>
<feature type="binding site" evidence="4">
    <location>
        <position position="73"/>
    </location>
    <ligand>
        <name>Zn(2+)</name>
        <dbReference type="ChEBI" id="CHEBI:29105"/>
    </ligand>
</feature>
<dbReference type="NCBIfam" id="TIGR00100">
    <property type="entry name" value="hypA"/>
    <property type="match status" value="1"/>
</dbReference>
<dbReference type="HAMAP" id="MF_00213">
    <property type="entry name" value="HypA_HybF"/>
    <property type="match status" value="1"/>
</dbReference>
<dbReference type="GO" id="GO:0016151">
    <property type="term" value="F:nickel cation binding"/>
    <property type="evidence" value="ECO:0007669"/>
    <property type="project" value="UniProtKB-UniRule"/>
</dbReference>
<dbReference type="Pfam" id="PF01155">
    <property type="entry name" value="HypA"/>
    <property type="match status" value="1"/>
</dbReference>
<dbReference type="PANTHER" id="PTHR34535">
    <property type="entry name" value="HYDROGENASE MATURATION FACTOR HYPA"/>
    <property type="match status" value="1"/>
</dbReference>
<dbReference type="GO" id="GO:0008270">
    <property type="term" value="F:zinc ion binding"/>
    <property type="evidence" value="ECO:0007669"/>
    <property type="project" value="UniProtKB-UniRule"/>
</dbReference>
<comment type="caution">
    <text evidence="5">The sequence shown here is derived from an EMBL/GenBank/DDBJ whole genome shotgun (WGS) entry which is preliminary data.</text>
</comment>
<evidence type="ECO:0000256" key="2">
    <source>
        <dbReference type="ARBA" id="ARBA00022723"/>
    </source>
</evidence>
<dbReference type="GO" id="GO:0051604">
    <property type="term" value="P:protein maturation"/>
    <property type="evidence" value="ECO:0007669"/>
    <property type="project" value="InterPro"/>
</dbReference>
<comment type="similarity">
    <text evidence="4">Belongs to the HypA/HybF family.</text>
</comment>
<protein>
    <recommendedName>
        <fullName evidence="4">Hydrogenase maturation factor HypA</fullName>
    </recommendedName>
</protein>
<name>A0A8T3VUP1_METOL</name>
<dbReference type="Proteomes" id="UP000732619">
    <property type="component" value="Unassembled WGS sequence"/>
</dbReference>
<dbReference type="InterPro" id="IPR000688">
    <property type="entry name" value="HypA/HybF"/>
</dbReference>
<proteinExistence type="inferred from homology"/>